<proteinExistence type="inferred from homology"/>
<dbReference type="GO" id="GO:0005737">
    <property type="term" value="C:cytoplasm"/>
    <property type="evidence" value="ECO:0007669"/>
    <property type="project" value="UniProtKB-SubCell"/>
</dbReference>
<accession>A0A4Q9GL50</accession>
<evidence type="ECO:0000256" key="4">
    <source>
        <dbReference type="ARBA" id="ARBA00022840"/>
    </source>
</evidence>
<organism evidence="8 9">
    <name type="scientific">Hansschlegelia quercus</name>
    <dbReference type="NCBI Taxonomy" id="2528245"/>
    <lineage>
        <taxon>Bacteria</taxon>
        <taxon>Pseudomonadati</taxon>
        <taxon>Pseudomonadota</taxon>
        <taxon>Alphaproteobacteria</taxon>
        <taxon>Hyphomicrobiales</taxon>
        <taxon>Methylopilaceae</taxon>
        <taxon>Hansschlegelia</taxon>
    </lineage>
</organism>
<feature type="binding site" evidence="6">
    <location>
        <begin position="37"/>
        <end position="42"/>
    </location>
    <ligand>
        <name>ATP</name>
        <dbReference type="ChEBI" id="CHEBI:30616"/>
    </ligand>
</feature>
<evidence type="ECO:0000256" key="3">
    <source>
        <dbReference type="ARBA" id="ARBA00022741"/>
    </source>
</evidence>
<evidence type="ECO:0000259" key="7">
    <source>
        <dbReference type="Pfam" id="PF01171"/>
    </source>
</evidence>
<dbReference type="GO" id="GO:0032267">
    <property type="term" value="F:tRNA(Ile)-lysidine synthase activity"/>
    <property type="evidence" value="ECO:0007669"/>
    <property type="project" value="UniProtKB-EC"/>
</dbReference>
<dbReference type="CDD" id="cd01992">
    <property type="entry name" value="TilS_N"/>
    <property type="match status" value="1"/>
</dbReference>
<comment type="similarity">
    <text evidence="6">Belongs to the tRNA(Ile)-lysidine synthase family.</text>
</comment>
<dbReference type="InterPro" id="IPR012094">
    <property type="entry name" value="tRNA_Ile_lys_synt"/>
</dbReference>
<dbReference type="Pfam" id="PF01171">
    <property type="entry name" value="ATP_bind_3"/>
    <property type="match status" value="1"/>
</dbReference>
<keyword evidence="4 6" id="KW-0067">ATP-binding</keyword>
<evidence type="ECO:0000256" key="5">
    <source>
        <dbReference type="ARBA" id="ARBA00048539"/>
    </source>
</evidence>
<dbReference type="NCBIfam" id="TIGR02432">
    <property type="entry name" value="lysidine_TilS_N"/>
    <property type="match status" value="1"/>
</dbReference>
<comment type="catalytic activity">
    <reaction evidence="5 6">
        <text>cytidine(34) in tRNA(Ile2) + L-lysine + ATP = lysidine(34) in tRNA(Ile2) + AMP + diphosphate + H(+)</text>
        <dbReference type="Rhea" id="RHEA:43744"/>
        <dbReference type="Rhea" id="RHEA-COMP:10625"/>
        <dbReference type="Rhea" id="RHEA-COMP:10670"/>
        <dbReference type="ChEBI" id="CHEBI:15378"/>
        <dbReference type="ChEBI" id="CHEBI:30616"/>
        <dbReference type="ChEBI" id="CHEBI:32551"/>
        <dbReference type="ChEBI" id="CHEBI:33019"/>
        <dbReference type="ChEBI" id="CHEBI:82748"/>
        <dbReference type="ChEBI" id="CHEBI:83665"/>
        <dbReference type="ChEBI" id="CHEBI:456215"/>
        <dbReference type="EC" id="6.3.4.19"/>
    </reaction>
</comment>
<comment type="domain">
    <text evidence="6">The N-terminal region contains the highly conserved SGGXDS motif, predicted to be a P-loop motif involved in ATP binding.</text>
</comment>
<dbReference type="InterPro" id="IPR012795">
    <property type="entry name" value="tRNA_Ile_lys_synt_N"/>
</dbReference>
<keyword evidence="2 6" id="KW-0819">tRNA processing</keyword>
<evidence type="ECO:0000256" key="1">
    <source>
        <dbReference type="ARBA" id="ARBA00022598"/>
    </source>
</evidence>
<gene>
    <name evidence="6 8" type="primary">tilS</name>
    <name evidence="8" type="ORF">EYR15_02060</name>
</gene>
<sequence>MLDRAPAPDAAPIQSDEAAAIFARAFGDAGHVLLAVSGGADSTALLILAAEWRDAPRLSVATVNHGLRAEAVTEAADVAELAGRLGLSHAILAAPVSSKTRIEAAAREVRYSALREHADRIGADAIATAHTLDDQAETVLMRLAAGSGPAGLAAMRPETTRDGLRHFRPLLDVPKTRLVASLAARGIGWSEDAMNADSRFARPRLRTARDALAAEGLTARRLGRFATRMARADAAIAHAVDQAADAHVAMDARDQLVVSAFAGLPEEILLRLLARLIAQAGGGELRLERLERLIGRILGEPKGAATLAGAKIGWRRDAIVVSAAPPRRDGAATVPGV</sequence>
<dbReference type="InterPro" id="IPR011063">
    <property type="entry name" value="TilS/TtcA_N"/>
</dbReference>
<comment type="subcellular location">
    <subcellularLocation>
        <location evidence="6">Cytoplasm</location>
    </subcellularLocation>
</comment>
<dbReference type="AlphaFoldDB" id="A0A4Q9GL50"/>
<dbReference type="OrthoDB" id="9807403at2"/>
<dbReference type="SUPFAM" id="SSF52402">
    <property type="entry name" value="Adenine nucleotide alpha hydrolases-like"/>
    <property type="match status" value="1"/>
</dbReference>
<dbReference type="RefSeq" id="WP_131001210.1">
    <property type="nucleotide sequence ID" value="NZ_JBHSZR010000002.1"/>
</dbReference>
<dbReference type="GO" id="GO:0005524">
    <property type="term" value="F:ATP binding"/>
    <property type="evidence" value="ECO:0007669"/>
    <property type="project" value="UniProtKB-UniRule"/>
</dbReference>
<dbReference type="PANTHER" id="PTHR43033">
    <property type="entry name" value="TRNA(ILE)-LYSIDINE SYNTHASE-RELATED"/>
    <property type="match status" value="1"/>
</dbReference>
<evidence type="ECO:0000313" key="8">
    <source>
        <dbReference type="EMBL" id="TBN54958.1"/>
    </source>
</evidence>
<dbReference type="HAMAP" id="MF_01161">
    <property type="entry name" value="tRNA_Ile_lys_synt"/>
    <property type="match status" value="1"/>
</dbReference>
<keyword evidence="3 6" id="KW-0547">Nucleotide-binding</keyword>
<name>A0A4Q9GL50_9HYPH</name>
<protein>
    <recommendedName>
        <fullName evidence="6">tRNA(Ile)-lysidine synthase</fullName>
        <ecNumber evidence="6">6.3.4.19</ecNumber>
    </recommendedName>
    <alternativeName>
        <fullName evidence="6">tRNA(Ile)-2-lysyl-cytidine synthase</fullName>
    </alternativeName>
    <alternativeName>
        <fullName evidence="6">tRNA(Ile)-lysidine synthetase</fullName>
    </alternativeName>
</protein>
<comment type="caution">
    <text evidence="8">The sequence shown here is derived from an EMBL/GenBank/DDBJ whole genome shotgun (WGS) entry which is preliminary data.</text>
</comment>
<dbReference type="EMBL" id="SIUB01000001">
    <property type="protein sequence ID" value="TBN54958.1"/>
    <property type="molecule type" value="Genomic_DNA"/>
</dbReference>
<feature type="domain" description="tRNA(Ile)-lysidine/2-thiocytidine synthase N-terminal" evidence="7">
    <location>
        <begin position="31"/>
        <end position="207"/>
    </location>
</feature>
<keyword evidence="6" id="KW-0963">Cytoplasm</keyword>
<evidence type="ECO:0000256" key="6">
    <source>
        <dbReference type="HAMAP-Rule" id="MF_01161"/>
    </source>
</evidence>
<dbReference type="PANTHER" id="PTHR43033:SF1">
    <property type="entry name" value="TRNA(ILE)-LYSIDINE SYNTHASE-RELATED"/>
    <property type="match status" value="1"/>
</dbReference>
<evidence type="ECO:0000313" key="9">
    <source>
        <dbReference type="Proteomes" id="UP000291613"/>
    </source>
</evidence>
<dbReference type="GO" id="GO:0006400">
    <property type="term" value="P:tRNA modification"/>
    <property type="evidence" value="ECO:0007669"/>
    <property type="project" value="UniProtKB-UniRule"/>
</dbReference>
<dbReference type="EC" id="6.3.4.19" evidence="6"/>
<dbReference type="Proteomes" id="UP000291613">
    <property type="component" value="Unassembled WGS sequence"/>
</dbReference>
<evidence type="ECO:0000256" key="2">
    <source>
        <dbReference type="ARBA" id="ARBA00022694"/>
    </source>
</evidence>
<dbReference type="Gene3D" id="3.40.50.620">
    <property type="entry name" value="HUPs"/>
    <property type="match status" value="1"/>
</dbReference>
<keyword evidence="9" id="KW-1185">Reference proteome</keyword>
<comment type="function">
    <text evidence="6">Ligates lysine onto the cytidine present at position 34 of the AUA codon-specific tRNA(Ile) that contains the anticodon CAU, in an ATP-dependent manner. Cytidine is converted to lysidine, thus changing the amino acid specificity of the tRNA from methionine to isoleucine.</text>
</comment>
<reference evidence="8 9" key="1">
    <citation type="submission" date="2019-02" db="EMBL/GenBank/DDBJ databases">
        <title>Hansschlegelia quercus sp. nov., a novel methylotrophic bacterium from buds of oak (Quercus robur L.).</title>
        <authorList>
            <person name="Agafonova N.V."/>
            <person name="Kaparullina E.N."/>
            <person name="Grouzdev D.S."/>
            <person name="Doronina N.V."/>
        </authorList>
    </citation>
    <scope>NUCLEOTIDE SEQUENCE [LARGE SCALE GENOMIC DNA]</scope>
    <source>
        <strain evidence="8 9">Dub</strain>
    </source>
</reference>
<dbReference type="InterPro" id="IPR014729">
    <property type="entry name" value="Rossmann-like_a/b/a_fold"/>
</dbReference>
<keyword evidence="1 6" id="KW-0436">Ligase</keyword>